<reference evidence="1" key="1">
    <citation type="submission" date="2023-07" db="EMBL/GenBank/DDBJ databases">
        <title>Black Yeasts Isolated from many extreme environments.</title>
        <authorList>
            <person name="Coleine C."/>
            <person name="Stajich J.E."/>
            <person name="Selbmann L."/>
        </authorList>
    </citation>
    <scope>NUCLEOTIDE SEQUENCE</scope>
    <source>
        <strain evidence="1">CCFEE 5714</strain>
    </source>
</reference>
<evidence type="ECO:0000313" key="1">
    <source>
        <dbReference type="EMBL" id="KAK3718662.1"/>
    </source>
</evidence>
<proteinExistence type="predicted"/>
<accession>A0ACC3NKG7</accession>
<protein>
    <submittedName>
        <fullName evidence="1">Uncharacterized protein</fullName>
    </submittedName>
</protein>
<name>A0ACC3NKG7_9PEZI</name>
<dbReference type="EMBL" id="JAUTXU010000030">
    <property type="protein sequence ID" value="KAK3718662.1"/>
    <property type="molecule type" value="Genomic_DNA"/>
</dbReference>
<gene>
    <name evidence="1" type="ORF">LTR37_004879</name>
</gene>
<comment type="caution">
    <text evidence="1">The sequence shown here is derived from an EMBL/GenBank/DDBJ whole genome shotgun (WGS) entry which is preliminary data.</text>
</comment>
<dbReference type="Proteomes" id="UP001281147">
    <property type="component" value="Unassembled WGS sequence"/>
</dbReference>
<keyword evidence="2" id="KW-1185">Reference proteome</keyword>
<evidence type="ECO:0000313" key="2">
    <source>
        <dbReference type="Proteomes" id="UP001281147"/>
    </source>
</evidence>
<sequence length="111" mass="12277">MAAISETEGGNCERLGAEASQNSSTSLFAIPREIHDEVYKLLMVHTKEIFLDEMSRIRRLNYEQYPKAVENYRALALTLKRQTPSSGVTKSFSRRGGLATVSASTSSMCNA</sequence>
<organism evidence="1 2">
    <name type="scientific">Vermiconidia calcicola</name>
    <dbReference type="NCBI Taxonomy" id="1690605"/>
    <lineage>
        <taxon>Eukaryota</taxon>
        <taxon>Fungi</taxon>
        <taxon>Dikarya</taxon>
        <taxon>Ascomycota</taxon>
        <taxon>Pezizomycotina</taxon>
        <taxon>Dothideomycetes</taxon>
        <taxon>Dothideomycetidae</taxon>
        <taxon>Mycosphaerellales</taxon>
        <taxon>Extremaceae</taxon>
        <taxon>Vermiconidia</taxon>
    </lineage>
</organism>